<keyword evidence="3" id="KW-0762">Sugar transport</keyword>
<dbReference type="InterPro" id="IPR005829">
    <property type="entry name" value="Sugar_transporter_CS"/>
</dbReference>
<accession>A0A822YZD4</accession>
<evidence type="ECO:0000256" key="2">
    <source>
        <dbReference type="ARBA" id="ARBA00010992"/>
    </source>
</evidence>
<sequence length="451" mass="49736">MVLLNTLVAVCGSFEFGSCVLSQVANKIKQSLRIQLDKHNVSSLKFLSLQRKTSSDRWLQVGYLAPTQSAIRDDLDLSLAEYSLFGSILTIGGMAGAIMSGRIVDFIGRKGAMRMSAAFCITGWLAVYFSKGALSLDVGRIFTGYGIGVFSYVVPVYIAEIAPKDLRGGLTTVNQSPRWLAKVGLKKAFEVTLLRLRGNDADVSDETSEIEDYIDTLQHLPKAKMLDLFQKKYIRSVTVGVGLMVFQQLGGINGIGFYASETFVAAGSSGKIGTIAYACLQVPITVVGAILMDKSGRRPLLMVSATGTFLGCFLTGLSFYLKSHELQFQIFRSTGMGAVPWVMMSEIFPINIKGAAGSLVTLVNWLGAWAVSYTFNFFMNWSSSGEEEISVQSKTWKAEWTLFNSIFYTYWLIFTYILLLCWILCINCSVRGEDCARNQGKNFGRNSILHY</sequence>
<dbReference type="PANTHER" id="PTHR48021:SF37">
    <property type="entry name" value="SUGAR TRANSPORTER ERD6-LIKE 16"/>
    <property type="match status" value="1"/>
</dbReference>
<feature type="transmembrane region" description="Helical" evidence="7">
    <location>
        <begin position="326"/>
        <end position="343"/>
    </location>
</feature>
<comment type="caution">
    <text evidence="9">The sequence shown here is derived from an EMBL/GenBank/DDBJ whole genome shotgun (WGS) entry which is preliminary data.</text>
</comment>
<dbReference type="GO" id="GO:0051119">
    <property type="term" value="F:sugar transmembrane transporter activity"/>
    <property type="evidence" value="ECO:0007669"/>
    <property type="project" value="InterPro"/>
</dbReference>
<dbReference type="PRINTS" id="PR00171">
    <property type="entry name" value="SUGRTRNSPORT"/>
</dbReference>
<gene>
    <name evidence="9" type="ORF">HUJ06_008511</name>
</gene>
<dbReference type="SUPFAM" id="SSF103473">
    <property type="entry name" value="MFS general substrate transporter"/>
    <property type="match status" value="1"/>
</dbReference>
<keyword evidence="5 7" id="KW-1133">Transmembrane helix</keyword>
<feature type="transmembrane region" description="Helical" evidence="7">
    <location>
        <begin position="355"/>
        <end position="375"/>
    </location>
</feature>
<keyword evidence="10" id="KW-1185">Reference proteome</keyword>
<feature type="transmembrane region" description="Helical" evidence="7">
    <location>
        <begin position="299"/>
        <end position="320"/>
    </location>
</feature>
<feature type="transmembrane region" description="Helical" evidence="7">
    <location>
        <begin position="233"/>
        <end position="260"/>
    </location>
</feature>
<dbReference type="GO" id="GO:0016020">
    <property type="term" value="C:membrane"/>
    <property type="evidence" value="ECO:0007669"/>
    <property type="project" value="UniProtKB-SubCell"/>
</dbReference>
<feature type="transmembrane region" description="Helical" evidence="7">
    <location>
        <begin position="82"/>
        <end position="99"/>
    </location>
</feature>
<dbReference type="InterPro" id="IPR003663">
    <property type="entry name" value="Sugar/inositol_transpt"/>
</dbReference>
<feature type="transmembrane region" description="Helical" evidence="7">
    <location>
        <begin position="272"/>
        <end position="292"/>
    </location>
</feature>
<dbReference type="InterPro" id="IPR020846">
    <property type="entry name" value="MFS_dom"/>
</dbReference>
<dbReference type="Proteomes" id="UP000607653">
    <property type="component" value="Unassembled WGS sequence"/>
</dbReference>
<feature type="transmembrane region" description="Helical" evidence="7">
    <location>
        <begin position="111"/>
        <end position="129"/>
    </location>
</feature>
<dbReference type="EMBL" id="DUZY01000004">
    <property type="protein sequence ID" value="DAD37870.1"/>
    <property type="molecule type" value="Genomic_DNA"/>
</dbReference>
<dbReference type="PROSITE" id="PS50850">
    <property type="entry name" value="MFS"/>
    <property type="match status" value="1"/>
</dbReference>
<dbReference type="InterPro" id="IPR005828">
    <property type="entry name" value="MFS_sugar_transport-like"/>
</dbReference>
<proteinExistence type="inferred from homology"/>
<evidence type="ECO:0000256" key="3">
    <source>
        <dbReference type="ARBA" id="ARBA00022597"/>
    </source>
</evidence>
<keyword evidence="6 7" id="KW-0472">Membrane</keyword>
<evidence type="ECO:0000313" key="9">
    <source>
        <dbReference type="EMBL" id="DAD37870.1"/>
    </source>
</evidence>
<dbReference type="PANTHER" id="PTHR48021">
    <property type="match status" value="1"/>
</dbReference>
<comment type="subcellular location">
    <subcellularLocation>
        <location evidence="1">Membrane</location>
        <topology evidence="1">Multi-pass membrane protein</topology>
    </subcellularLocation>
</comment>
<evidence type="ECO:0000313" key="10">
    <source>
        <dbReference type="Proteomes" id="UP000607653"/>
    </source>
</evidence>
<evidence type="ECO:0000256" key="7">
    <source>
        <dbReference type="SAM" id="Phobius"/>
    </source>
</evidence>
<dbReference type="AlphaFoldDB" id="A0A822YZD4"/>
<keyword evidence="4 7" id="KW-0812">Transmembrane</keyword>
<comment type="similarity">
    <text evidence="2">Belongs to the major facilitator superfamily. Sugar transporter (TC 2.A.1.1) family.</text>
</comment>
<dbReference type="InterPro" id="IPR036259">
    <property type="entry name" value="MFS_trans_sf"/>
</dbReference>
<evidence type="ECO:0000256" key="5">
    <source>
        <dbReference type="ARBA" id="ARBA00022989"/>
    </source>
</evidence>
<feature type="domain" description="Major facilitator superfamily (MFS) profile" evidence="8">
    <location>
        <begin position="1"/>
        <end position="429"/>
    </location>
</feature>
<dbReference type="PROSITE" id="PS00216">
    <property type="entry name" value="SUGAR_TRANSPORT_1"/>
    <property type="match status" value="1"/>
</dbReference>
<dbReference type="InterPro" id="IPR044775">
    <property type="entry name" value="MFS_ERD6/Tret1-like"/>
</dbReference>
<reference evidence="9 10" key="1">
    <citation type="journal article" date="2020" name="Mol. Biol. Evol.">
        <title>Distinct Expression and Methylation Patterns for Genes with Different Fates following a Single Whole-Genome Duplication in Flowering Plants.</title>
        <authorList>
            <person name="Shi T."/>
            <person name="Rahmani R.S."/>
            <person name="Gugger P.F."/>
            <person name="Wang M."/>
            <person name="Li H."/>
            <person name="Zhang Y."/>
            <person name="Li Z."/>
            <person name="Wang Q."/>
            <person name="Van de Peer Y."/>
            <person name="Marchal K."/>
            <person name="Chen J."/>
        </authorList>
    </citation>
    <scope>NUCLEOTIDE SEQUENCE [LARGE SCALE GENOMIC DNA]</scope>
    <source>
        <tissue evidence="9">Leaf</tissue>
    </source>
</reference>
<keyword evidence="3" id="KW-0813">Transport</keyword>
<evidence type="ECO:0000256" key="4">
    <source>
        <dbReference type="ARBA" id="ARBA00022692"/>
    </source>
</evidence>
<protein>
    <recommendedName>
        <fullName evidence="8">Major facilitator superfamily (MFS) profile domain-containing protein</fullName>
    </recommendedName>
</protein>
<organism evidence="9 10">
    <name type="scientific">Nelumbo nucifera</name>
    <name type="common">Sacred lotus</name>
    <dbReference type="NCBI Taxonomy" id="4432"/>
    <lineage>
        <taxon>Eukaryota</taxon>
        <taxon>Viridiplantae</taxon>
        <taxon>Streptophyta</taxon>
        <taxon>Embryophyta</taxon>
        <taxon>Tracheophyta</taxon>
        <taxon>Spermatophyta</taxon>
        <taxon>Magnoliopsida</taxon>
        <taxon>Proteales</taxon>
        <taxon>Nelumbonaceae</taxon>
        <taxon>Nelumbo</taxon>
    </lineage>
</organism>
<feature type="transmembrane region" description="Helical" evidence="7">
    <location>
        <begin position="408"/>
        <end position="430"/>
    </location>
</feature>
<evidence type="ECO:0000256" key="1">
    <source>
        <dbReference type="ARBA" id="ARBA00004141"/>
    </source>
</evidence>
<evidence type="ECO:0000259" key="8">
    <source>
        <dbReference type="PROSITE" id="PS50850"/>
    </source>
</evidence>
<dbReference type="Pfam" id="PF00083">
    <property type="entry name" value="Sugar_tr"/>
    <property type="match status" value="1"/>
</dbReference>
<evidence type="ECO:0000256" key="6">
    <source>
        <dbReference type="ARBA" id="ARBA00023136"/>
    </source>
</evidence>
<name>A0A822YZD4_NELNU</name>
<feature type="transmembrane region" description="Helical" evidence="7">
    <location>
        <begin position="141"/>
        <end position="159"/>
    </location>
</feature>
<dbReference type="CDD" id="cd17358">
    <property type="entry name" value="MFS_GLUT6_8_Class3_like"/>
    <property type="match status" value="1"/>
</dbReference>
<dbReference type="InterPro" id="IPR050549">
    <property type="entry name" value="MFS_Trehalose_Transporter"/>
</dbReference>
<dbReference type="Gene3D" id="1.20.1250.20">
    <property type="entry name" value="MFS general substrate transporter like domains"/>
    <property type="match status" value="2"/>
</dbReference>